<organism evidence="1 2">
    <name type="scientific">Riccia fluitans</name>
    <dbReference type="NCBI Taxonomy" id="41844"/>
    <lineage>
        <taxon>Eukaryota</taxon>
        <taxon>Viridiplantae</taxon>
        <taxon>Streptophyta</taxon>
        <taxon>Embryophyta</taxon>
        <taxon>Marchantiophyta</taxon>
        <taxon>Marchantiopsida</taxon>
        <taxon>Marchantiidae</taxon>
        <taxon>Marchantiales</taxon>
        <taxon>Ricciaceae</taxon>
        <taxon>Riccia</taxon>
    </lineage>
</organism>
<dbReference type="AlphaFoldDB" id="A0ABD1YIG8"/>
<reference evidence="1 2" key="1">
    <citation type="submission" date="2024-09" db="EMBL/GenBank/DDBJ databases">
        <title>Chromosome-scale assembly of Riccia fluitans.</title>
        <authorList>
            <person name="Paukszto L."/>
            <person name="Sawicki J."/>
            <person name="Karawczyk K."/>
            <person name="Piernik-Szablinska J."/>
            <person name="Szczecinska M."/>
            <person name="Mazdziarz M."/>
        </authorList>
    </citation>
    <scope>NUCLEOTIDE SEQUENCE [LARGE SCALE GENOMIC DNA]</scope>
    <source>
        <strain evidence="1">Rf_01</strain>
        <tissue evidence="1">Aerial parts of the thallus</tissue>
    </source>
</reference>
<dbReference type="Proteomes" id="UP001605036">
    <property type="component" value="Unassembled WGS sequence"/>
</dbReference>
<name>A0ABD1YIG8_9MARC</name>
<evidence type="ECO:0008006" key="3">
    <source>
        <dbReference type="Google" id="ProtNLM"/>
    </source>
</evidence>
<evidence type="ECO:0000313" key="2">
    <source>
        <dbReference type="Proteomes" id="UP001605036"/>
    </source>
</evidence>
<keyword evidence="2" id="KW-1185">Reference proteome</keyword>
<comment type="caution">
    <text evidence="1">The sequence shown here is derived from an EMBL/GenBank/DDBJ whole genome shotgun (WGS) entry which is preliminary data.</text>
</comment>
<accession>A0ABD1YIG8</accession>
<dbReference type="EMBL" id="JBHFFA010000004">
    <property type="protein sequence ID" value="KAL2630194.1"/>
    <property type="molecule type" value="Genomic_DNA"/>
</dbReference>
<sequence>MILMGFDPPEVQAFSKRARRRLKTLQDIMIEEDNIQDEDEGEDEPLDETFAQEEACEPEEDLQDQAALAEFFNMRFQPTMDTIDTDGNPSKLDEDACTPLFEGSFVSKLTTILLLSNLQQKYNVSNSFMDSLYALLAKEFCLRSLLIQHLGDAMHQEGNVVKNLIQHIWGKADSIKHRRACIEFGMHAHAWPYTASNGVEVIPTAEWVLSSHEKRLFRERIQKIKCPTGYASNFRIAFTYEDKGAYLHLSLRAKLIG</sequence>
<gene>
    <name evidence="1" type="ORF">R1flu_014880</name>
</gene>
<proteinExistence type="predicted"/>
<protein>
    <recommendedName>
        <fullName evidence="3">Transposase</fullName>
    </recommendedName>
</protein>
<evidence type="ECO:0000313" key="1">
    <source>
        <dbReference type="EMBL" id="KAL2630194.1"/>
    </source>
</evidence>